<dbReference type="PANTHER" id="PTHR42838">
    <property type="entry name" value="CYTOCHROME C OXIDASE SUBUNIT II"/>
    <property type="match status" value="1"/>
</dbReference>
<evidence type="ECO:0000256" key="4">
    <source>
        <dbReference type="SAM" id="Phobius"/>
    </source>
</evidence>
<dbReference type="PANTHER" id="PTHR42838:SF2">
    <property type="entry name" value="NITROUS-OXIDE REDUCTASE"/>
    <property type="match status" value="1"/>
</dbReference>
<dbReference type="GO" id="GO:0004129">
    <property type="term" value="F:cytochrome-c oxidase activity"/>
    <property type="evidence" value="ECO:0007669"/>
    <property type="project" value="InterPro"/>
</dbReference>
<evidence type="ECO:0000256" key="3">
    <source>
        <dbReference type="ARBA" id="ARBA00023008"/>
    </source>
</evidence>
<evidence type="ECO:0000313" key="7">
    <source>
        <dbReference type="Proteomes" id="UP000092713"/>
    </source>
</evidence>
<keyword evidence="3" id="KW-0186">Copper</keyword>
<feature type="domain" description="Cytochrome oxidase subunit II copper A binding" evidence="5">
    <location>
        <begin position="74"/>
        <end position="176"/>
    </location>
</feature>
<comment type="caution">
    <text evidence="6">The sequence shown here is derived from an EMBL/GenBank/DDBJ whole genome shotgun (WGS) entry which is preliminary data.</text>
</comment>
<dbReference type="RefSeq" id="WP_065309877.1">
    <property type="nucleotide sequence ID" value="NZ_LOCQ01000060.1"/>
</dbReference>
<keyword evidence="4" id="KW-0812">Transmembrane</keyword>
<dbReference type="PATRIC" id="fig|1747903.4.peg.1190"/>
<dbReference type="GO" id="GO:0016020">
    <property type="term" value="C:membrane"/>
    <property type="evidence" value="ECO:0007669"/>
    <property type="project" value="InterPro"/>
</dbReference>
<accession>A0A1A7C008</accession>
<dbReference type="InterPro" id="IPR051403">
    <property type="entry name" value="NosZ/Cyto_c_oxidase_sub2"/>
</dbReference>
<reference evidence="6 7" key="1">
    <citation type="submission" date="2016-04" db="EMBL/GenBank/DDBJ databases">
        <title>Draft genome sequence of Janthinobacterium psychrotolerans sp. nov., isolated from freshwater sediments in Denmark.</title>
        <authorList>
            <person name="Gong X."/>
            <person name="Skrivergaard S."/>
            <person name="Korsgaard B.S."/>
            <person name="Schreiber L."/>
            <person name="Marshall I.P."/>
            <person name="Finster K."/>
            <person name="Schramm A."/>
        </authorList>
    </citation>
    <scope>NUCLEOTIDE SEQUENCE [LARGE SCALE GENOMIC DNA]</scope>
    <source>
        <strain evidence="6 7">S3-2</strain>
    </source>
</reference>
<keyword evidence="2" id="KW-0479">Metal-binding</keyword>
<organism evidence="6 7">
    <name type="scientific">Janthinobacterium psychrotolerans</name>
    <dbReference type="NCBI Taxonomy" id="1747903"/>
    <lineage>
        <taxon>Bacteria</taxon>
        <taxon>Pseudomonadati</taxon>
        <taxon>Pseudomonadota</taxon>
        <taxon>Betaproteobacteria</taxon>
        <taxon>Burkholderiales</taxon>
        <taxon>Oxalobacteraceae</taxon>
        <taxon>Janthinobacterium</taxon>
    </lineage>
</organism>
<dbReference type="Gene3D" id="2.60.40.420">
    <property type="entry name" value="Cupredoxins - blue copper proteins"/>
    <property type="match status" value="1"/>
</dbReference>
<evidence type="ECO:0000256" key="2">
    <source>
        <dbReference type="ARBA" id="ARBA00022723"/>
    </source>
</evidence>
<evidence type="ECO:0000256" key="1">
    <source>
        <dbReference type="ARBA" id="ARBA00004418"/>
    </source>
</evidence>
<keyword evidence="4" id="KW-0472">Membrane</keyword>
<dbReference type="GO" id="GO:0016491">
    <property type="term" value="F:oxidoreductase activity"/>
    <property type="evidence" value="ECO:0007669"/>
    <property type="project" value="UniProtKB-KW"/>
</dbReference>
<dbReference type="Pfam" id="PF00116">
    <property type="entry name" value="COX2"/>
    <property type="match status" value="1"/>
</dbReference>
<sequence length="185" mass="20204">MNVHCASETVAVSAERRWACIVIAIIVLLLAMMVWTGLHWAAMPPSRVETVDVRTLHLKGEFVENNLGTAVEKDGRVVVRLVGQQYSFVPQCIVVPAGVPVTFRGTSSDAIHGFVVGRTNANTMLIPGFIATFTTTFPKAGEQLMPCHEYCGTGHEAMWARFQVIPADEFFARAKTAERISCVPG</sequence>
<evidence type="ECO:0000259" key="5">
    <source>
        <dbReference type="PROSITE" id="PS50857"/>
    </source>
</evidence>
<feature type="transmembrane region" description="Helical" evidence="4">
    <location>
        <begin position="18"/>
        <end position="42"/>
    </location>
</feature>
<evidence type="ECO:0000313" key="6">
    <source>
        <dbReference type="EMBL" id="OBV37663.1"/>
    </source>
</evidence>
<dbReference type="EMBL" id="LOCQ01000060">
    <property type="protein sequence ID" value="OBV37663.1"/>
    <property type="molecule type" value="Genomic_DNA"/>
</dbReference>
<dbReference type="OrthoDB" id="9759695at2"/>
<proteinExistence type="predicted"/>
<dbReference type="InterPro" id="IPR002429">
    <property type="entry name" value="CcO_II-like_C"/>
</dbReference>
<dbReference type="GO" id="GO:0042597">
    <property type="term" value="C:periplasmic space"/>
    <property type="evidence" value="ECO:0007669"/>
    <property type="project" value="UniProtKB-SubCell"/>
</dbReference>
<dbReference type="STRING" id="1747903.ASR47_1003326"/>
<dbReference type="EC" id="1.9.3.1" evidence="6"/>
<dbReference type="Proteomes" id="UP000092713">
    <property type="component" value="Unassembled WGS sequence"/>
</dbReference>
<gene>
    <name evidence="6" type="ORF">ASR47_1003326</name>
</gene>
<comment type="subcellular location">
    <subcellularLocation>
        <location evidence="1">Periplasm</location>
    </subcellularLocation>
</comment>
<dbReference type="AlphaFoldDB" id="A0A1A7C008"/>
<keyword evidence="6" id="KW-0560">Oxidoreductase</keyword>
<keyword evidence="4" id="KW-1133">Transmembrane helix</keyword>
<dbReference type="SUPFAM" id="SSF49503">
    <property type="entry name" value="Cupredoxins"/>
    <property type="match status" value="1"/>
</dbReference>
<dbReference type="GO" id="GO:0005507">
    <property type="term" value="F:copper ion binding"/>
    <property type="evidence" value="ECO:0007669"/>
    <property type="project" value="InterPro"/>
</dbReference>
<dbReference type="PROSITE" id="PS50857">
    <property type="entry name" value="COX2_CUA"/>
    <property type="match status" value="1"/>
</dbReference>
<keyword evidence="7" id="KW-1185">Reference proteome</keyword>
<name>A0A1A7C008_9BURK</name>
<dbReference type="InterPro" id="IPR008972">
    <property type="entry name" value="Cupredoxin"/>
</dbReference>
<protein>
    <submittedName>
        <fullName evidence="6">Cytochrome c oxidase subunit 2</fullName>
        <ecNumber evidence="6">1.9.3.1</ecNumber>
    </submittedName>
</protein>